<name>A0ABS9MN55_9FIRM</name>
<dbReference type="EMBL" id="JAKNHQ010000044">
    <property type="protein sequence ID" value="MCG4611991.1"/>
    <property type="molecule type" value="Genomic_DNA"/>
</dbReference>
<sequence>QQGPNPENPQDWVLLCFIRLFFACGGIVIFACFHRASNMEQKANSFPFAFVGNAVGERGTLCPEDFYEYKGFSGSFHPISLSKEVARSIIIILSVSGRPANIDLPVAGRVPISISIS</sequence>
<dbReference type="RefSeq" id="WP_237967235.1">
    <property type="nucleotide sequence ID" value="NZ_JAKNHQ010000044.1"/>
</dbReference>
<evidence type="ECO:0000313" key="2">
    <source>
        <dbReference type="EMBL" id="MCG4611991.1"/>
    </source>
</evidence>
<keyword evidence="1" id="KW-1133">Transmembrane helix</keyword>
<reference evidence="2 3" key="1">
    <citation type="submission" date="2022-01" db="EMBL/GenBank/DDBJ databases">
        <title>Collection of gut derived symbiotic bacterial strains cultured from healthy donors.</title>
        <authorList>
            <person name="Lin H."/>
            <person name="Kohout C."/>
            <person name="Waligurski E."/>
            <person name="Pamer E.G."/>
        </authorList>
    </citation>
    <scope>NUCLEOTIDE SEQUENCE [LARGE SCALE GENOMIC DNA]</scope>
    <source>
        <strain evidence="2 3">DFI.7.58</strain>
    </source>
</reference>
<evidence type="ECO:0000256" key="1">
    <source>
        <dbReference type="SAM" id="Phobius"/>
    </source>
</evidence>
<comment type="caution">
    <text evidence="2">The sequence shown here is derived from an EMBL/GenBank/DDBJ whole genome shotgun (WGS) entry which is preliminary data.</text>
</comment>
<keyword evidence="3" id="KW-1185">Reference proteome</keyword>
<organism evidence="2 3">
    <name type="scientific">Anaeromassilibacillus senegalensis</name>
    <dbReference type="NCBI Taxonomy" id="1673717"/>
    <lineage>
        <taxon>Bacteria</taxon>
        <taxon>Bacillati</taxon>
        <taxon>Bacillota</taxon>
        <taxon>Clostridia</taxon>
        <taxon>Eubacteriales</taxon>
        <taxon>Acutalibacteraceae</taxon>
        <taxon>Anaeromassilibacillus</taxon>
    </lineage>
</organism>
<feature type="non-terminal residue" evidence="2">
    <location>
        <position position="1"/>
    </location>
</feature>
<keyword evidence="1" id="KW-0812">Transmembrane</keyword>
<accession>A0ABS9MN55</accession>
<dbReference type="Proteomes" id="UP001298681">
    <property type="component" value="Unassembled WGS sequence"/>
</dbReference>
<keyword evidence="1" id="KW-0472">Membrane</keyword>
<protein>
    <submittedName>
        <fullName evidence="2">Uncharacterized protein</fullName>
    </submittedName>
</protein>
<gene>
    <name evidence="2" type="ORF">L0P57_13805</name>
</gene>
<evidence type="ECO:0000313" key="3">
    <source>
        <dbReference type="Proteomes" id="UP001298681"/>
    </source>
</evidence>
<proteinExistence type="predicted"/>
<feature type="transmembrane region" description="Helical" evidence="1">
    <location>
        <begin position="12"/>
        <end position="33"/>
    </location>
</feature>